<organism evidence="1 2">
    <name type="scientific">Undibacterium arcticum</name>
    <dbReference type="NCBI Taxonomy" id="1762892"/>
    <lineage>
        <taxon>Bacteria</taxon>
        <taxon>Pseudomonadati</taxon>
        <taxon>Pseudomonadota</taxon>
        <taxon>Betaproteobacteria</taxon>
        <taxon>Burkholderiales</taxon>
        <taxon>Oxalobacteraceae</taxon>
        <taxon>Undibacterium</taxon>
    </lineage>
</organism>
<dbReference type="Proteomes" id="UP001595530">
    <property type="component" value="Unassembled WGS sequence"/>
</dbReference>
<name>A0ABV7EUR8_9BURK</name>
<accession>A0ABV7EUR8</accession>
<comment type="caution">
    <text evidence="1">The sequence shown here is derived from an EMBL/GenBank/DDBJ whole genome shotgun (WGS) entry which is preliminary data.</text>
</comment>
<keyword evidence="2" id="KW-1185">Reference proteome</keyword>
<proteinExistence type="predicted"/>
<protein>
    <submittedName>
        <fullName evidence="1">Uncharacterized protein</fullName>
    </submittedName>
</protein>
<sequence>MSAIGFGQTGISFDYGPAADKGAKSAYSKITVQRARLSEDHMKLIDR</sequence>
<reference evidence="2" key="1">
    <citation type="journal article" date="2019" name="Int. J. Syst. Evol. Microbiol.">
        <title>The Global Catalogue of Microorganisms (GCM) 10K type strain sequencing project: providing services to taxonomists for standard genome sequencing and annotation.</title>
        <authorList>
            <consortium name="The Broad Institute Genomics Platform"/>
            <consortium name="The Broad Institute Genome Sequencing Center for Infectious Disease"/>
            <person name="Wu L."/>
            <person name="Ma J."/>
        </authorList>
    </citation>
    <scope>NUCLEOTIDE SEQUENCE [LARGE SCALE GENOMIC DNA]</scope>
    <source>
        <strain evidence="2">KCTC 42986</strain>
    </source>
</reference>
<gene>
    <name evidence="1" type="ORF">ACFOFO_00530</name>
</gene>
<evidence type="ECO:0000313" key="1">
    <source>
        <dbReference type="EMBL" id="MFC3106459.1"/>
    </source>
</evidence>
<dbReference type="RefSeq" id="WP_390324883.1">
    <property type="nucleotide sequence ID" value="NZ_JBHRTP010000002.1"/>
</dbReference>
<evidence type="ECO:0000313" key="2">
    <source>
        <dbReference type="Proteomes" id="UP001595530"/>
    </source>
</evidence>
<dbReference type="EMBL" id="JBHRTP010000002">
    <property type="protein sequence ID" value="MFC3106459.1"/>
    <property type="molecule type" value="Genomic_DNA"/>
</dbReference>